<dbReference type="SUPFAM" id="SSF52113">
    <property type="entry name" value="BRCT domain"/>
    <property type="match status" value="1"/>
</dbReference>
<feature type="compositionally biased region" description="Polar residues" evidence="11">
    <location>
        <begin position="972"/>
        <end position="983"/>
    </location>
</feature>
<dbReference type="PROSITE" id="PS51210">
    <property type="entry name" value="PLA2C"/>
    <property type="match status" value="1"/>
</dbReference>
<organism evidence="14 15">
    <name type="scientific">Rasamsonia emersonii (strain ATCC 16479 / CBS 393.64 / IMI 116815)</name>
    <dbReference type="NCBI Taxonomy" id="1408163"/>
    <lineage>
        <taxon>Eukaryota</taxon>
        <taxon>Fungi</taxon>
        <taxon>Dikarya</taxon>
        <taxon>Ascomycota</taxon>
        <taxon>Pezizomycotina</taxon>
        <taxon>Eurotiomycetes</taxon>
        <taxon>Eurotiomycetidae</taxon>
        <taxon>Eurotiales</taxon>
        <taxon>Trichocomaceae</taxon>
        <taxon>Rasamsonia</taxon>
    </lineage>
</organism>
<dbReference type="RefSeq" id="XP_013329449.1">
    <property type="nucleotide sequence ID" value="XM_013473995.1"/>
</dbReference>
<dbReference type="CDD" id="cd17716">
    <property type="entry name" value="BRCT_microcephalin_rpt1"/>
    <property type="match status" value="1"/>
</dbReference>
<feature type="compositionally biased region" description="Acidic residues" evidence="11">
    <location>
        <begin position="749"/>
        <end position="764"/>
    </location>
</feature>
<evidence type="ECO:0000256" key="11">
    <source>
        <dbReference type="SAM" id="MobiDB-lite"/>
    </source>
</evidence>
<dbReference type="EMBL" id="LASV01000122">
    <property type="protein sequence ID" value="KKA22837.1"/>
    <property type="molecule type" value="Genomic_DNA"/>
</dbReference>
<dbReference type="Proteomes" id="UP000053958">
    <property type="component" value="Unassembled WGS sequence"/>
</dbReference>
<evidence type="ECO:0000256" key="4">
    <source>
        <dbReference type="ARBA" id="ARBA00022801"/>
    </source>
</evidence>
<comment type="similarity">
    <text evidence="2 10">Belongs to the lysophospholipase family.</text>
</comment>
<feature type="compositionally biased region" description="Acidic residues" evidence="11">
    <location>
        <begin position="1501"/>
        <end position="1513"/>
    </location>
</feature>
<dbReference type="Gene3D" id="3.40.50.10190">
    <property type="entry name" value="BRCT domain"/>
    <property type="match status" value="1"/>
</dbReference>
<keyword evidence="7" id="KW-0325">Glycoprotein</keyword>
<feature type="region of interest" description="Disordered" evidence="11">
    <location>
        <begin position="1957"/>
        <end position="2027"/>
    </location>
</feature>
<feature type="compositionally biased region" description="Basic and acidic residues" evidence="11">
    <location>
        <begin position="1127"/>
        <end position="1138"/>
    </location>
</feature>
<feature type="compositionally biased region" description="Low complexity" evidence="11">
    <location>
        <begin position="627"/>
        <end position="650"/>
    </location>
</feature>
<dbReference type="PANTHER" id="PTHR10728">
    <property type="entry name" value="CYTOSOLIC PHOSPHOLIPASE A2"/>
    <property type="match status" value="1"/>
</dbReference>
<feature type="compositionally biased region" description="Acidic residues" evidence="11">
    <location>
        <begin position="1198"/>
        <end position="1216"/>
    </location>
</feature>
<keyword evidence="5 9" id="KW-0442">Lipid degradation</keyword>
<feature type="compositionally biased region" description="Acidic residues" evidence="11">
    <location>
        <begin position="1352"/>
        <end position="1363"/>
    </location>
</feature>
<feature type="compositionally biased region" description="Polar residues" evidence="11">
    <location>
        <begin position="1613"/>
        <end position="1623"/>
    </location>
</feature>
<dbReference type="GeneID" id="25315482"/>
<dbReference type="InterPro" id="IPR002642">
    <property type="entry name" value="LysoPLipase_cat_dom"/>
</dbReference>
<evidence type="ECO:0000313" key="15">
    <source>
        <dbReference type="Proteomes" id="UP000053958"/>
    </source>
</evidence>
<evidence type="ECO:0000256" key="10">
    <source>
        <dbReference type="RuleBase" id="RU362103"/>
    </source>
</evidence>
<reference evidence="14 15" key="1">
    <citation type="submission" date="2015-04" db="EMBL/GenBank/DDBJ databases">
        <authorList>
            <person name="Heijne W.H."/>
            <person name="Fedorova N.D."/>
            <person name="Nierman W.C."/>
            <person name="Vollebregt A.W."/>
            <person name="Zhao Z."/>
            <person name="Wu L."/>
            <person name="Kumar M."/>
            <person name="Stam H."/>
            <person name="van den Berg M.A."/>
            <person name="Pel H.J."/>
        </authorList>
    </citation>
    <scope>NUCLEOTIDE SEQUENCE [LARGE SCALE GENOMIC DNA]</scope>
    <source>
        <strain evidence="14 15">CBS 393.64</strain>
    </source>
</reference>
<evidence type="ECO:0000256" key="5">
    <source>
        <dbReference type="ARBA" id="ARBA00022963"/>
    </source>
</evidence>
<keyword evidence="6 9" id="KW-0443">Lipid metabolism</keyword>
<feature type="compositionally biased region" description="Polar residues" evidence="11">
    <location>
        <begin position="1117"/>
        <end position="1126"/>
    </location>
</feature>
<evidence type="ECO:0000259" key="12">
    <source>
        <dbReference type="PROSITE" id="PS50172"/>
    </source>
</evidence>
<evidence type="ECO:0000256" key="3">
    <source>
        <dbReference type="ARBA" id="ARBA00013274"/>
    </source>
</evidence>
<dbReference type="GO" id="GO:0046475">
    <property type="term" value="P:glycerophospholipid catabolic process"/>
    <property type="evidence" value="ECO:0007669"/>
    <property type="project" value="TreeGrafter"/>
</dbReference>
<keyword evidence="4 9" id="KW-0378">Hydrolase</keyword>
<dbReference type="SUPFAM" id="SSF52151">
    <property type="entry name" value="FabD/lysophospholipase-like"/>
    <property type="match status" value="1"/>
</dbReference>
<feature type="compositionally biased region" description="Acidic residues" evidence="11">
    <location>
        <begin position="1710"/>
        <end position="1722"/>
    </location>
</feature>
<dbReference type="InterPro" id="IPR036420">
    <property type="entry name" value="BRCT_dom_sf"/>
</dbReference>
<feature type="compositionally biased region" description="Basic residues" evidence="11">
    <location>
        <begin position="1598"/>
        <end position="1608"/>
    </location>
</feature>
<feature type="compositionally biased region" description="Low complexity" evidence="11">
    <location>
        <begin position="925"/>
        <end position="950"/>
    </location>
</feature>
<feature type="region of interest" description="Disordered" evidence="11">
    <location>
        <begin position="711"/>
        <end position="833"/>
    </location>
</feature>
<sequence length="2106" mass="227595">MRVPGSIALLAGLLSGTAAAPSDYPVDVVPRALPNAPDGYTPANVSCPSNRPTIRSAASLSPNETAWLQVRRNNTAKAMRDFFGHVSVGNFDAVSYINRVANNASALPNIGIAVSGGGYRALMNGAGAIKAFDSRTDNSTSPGQLGGLLQSATYLAGLSGGSWLLGSIYINNFTTISSLQTNQPGQVWEFGNSIFEGPDGGGLQLFDSADYFKTIADEVQGKSDAGFPTSITDYWGRALSFQLINATDGGPNYTWSSIALTQDFQNGNMPLPLVVSDGRNPGEKIVGSNSTLYEFNPWEFGSFDPTVYGFAPLEFLGTKFNGGVVPDNESCVRGYDNAGYVFGTSSTLFNQFLLHVNSTSLPSFLKSIFTKILQDVGDHDEDIALYINPFYNYTKNAGVVSNQQELNLVDGGEDLQNIPLHPLIQPERHVDVIFAVDSSADTDNSWPNGTALVATYERSLNKTGIANGTAFPAVPDQNTFVNLGLNTRPTFFGCDSKNLTGPAPLVVYIPNYPYVTFSNVSTFDPSYNNSQRDAIIQNGYYVATMANATRDKNWPACVGCAILSRSLERTNTAVPDICNQCFKTYCWNGTVNSTTPPPIRFISLTAMARAAVIPPSPPKRATRARTRVAANEAADEQNANSTKSTTTLKTQKAAGEPSKRGRKPGSGKTVTVTTVVDAPEAKKRPGRKPNNNPDVGAMDEETDDEIGFEAVKNPDLAPAKARPGRPAKAKVTSSARTTTATTTTTAAEVESDDDKDDSDDDELAQSDVPKRKVGRPRTKPVTKPTETTKPEPAVKPTRGRPRTVKPSPVATEETEAETEGKKTRGRPTLKTAAVTEPKSCIAIAPTASSLAKSKRVGVAAKPKKVTFADVDPSESEKENVPASSTARGAKKTTAASTSSQTGLRAKPVRKAAVASSARGRPPKASRPAAAKPLSPKKATQVAKSSSSASSEDADEDELSGAKTSIMLVVRSPTKNSSENTPGLSSPVKKINFTGITTPSRKATQNENDENDILAVRPPSSLKDSTFMASPARRLPGTPAKETLKDTPRRGPLFIPEQSAPKPESSTPTKMSPLKASPKKAGNLAASFMASPMKTSSSTPFKAKVSLLQSPAKRIQSPFKTMSSPMKKQSEEVVEKDGAMDTQVDASRPFRAEGSPGQVYKLSDEESGMEEMKMTSKEDDYDSDDVFTDPPAMTVSENNVEESVESEEAEEPGESGEPEQPMEPLQVSNEGEQIMEEEDDAVHTEQEDAGANPEMVDDEDVEKPDEEGTEPTAMVQDQVEQPDHEDTQPSMVVIDDEEVEQPEEENTQPSAEAIDDQVVELDQEDGQPSTEIVDGQQPDQENDEHSPAGVNDQDMEQPVQEEAEPGTASVEDQHIEQSDVVEHDEVDVQVDGVTKNEEIEPPVDAPQQCDGPSEVPERKEDFVIYTEQEDETESVASIDQHCELSRSPALSCTGQATASPLSPYEISEMGEVASPIRRVQSIPPAAPSPQSMPSFTHPYRDDADDEESSDDEATSDGSLRKRTSSPSVRGDSRRGTPSSISRQQVSESNLGFTPLAAQLNRWKASSPDKLQRRRSQKRGIFSPVIPPQLAMSPAMSRSRSLRKMRRSLAGRHSLLSTSSVLNSESDGHNQEEQEARADETVQEPAEPAVFEEPSVDPTNQQQNTGEVFEERAAAHTDLEVQEEKEEEEEEYGDENAAPAEAVQAESVAPAPDDDMSEEDEEPQESPRQHLSMSITPVRVTRDTHRTIHTVSKVPLKPEGEVSPLKMPRKRSRSLSNGPTTPTRTSPRRRANVVTRSQTSASISPGKSRHALEDLDPEDVPTDTEAEGAQSKPVSTTATPAKTPRRNITADDQVLRVPLYASGIFVELLTQMGARCVKTWSWNPRASQSPDGVDPKESKVGITHVVFKDGGVRTLEKVRQAGDLVKCVGVGWVLDCERENKWLDETHYLVDSSIIPRGGAKRRKSMEPRALSNVNGSVTSSGSRRRSRVPADWETMDQFMRLSPSTTPPNAGGASRTLADPPKTPDNSSSYEFNFDFSAMSPATPYYLSQGAKLVQQTCPPKQTQQGLFSPLTKKNDDQPEANLRVKLEAARRKSLVFKPKIGSPLGR</sequence>
<feature type="chain" id="PRO_5005117067" description="Lysophospholipase" evidence="10">
    <location>
        <begin position="20"/>
        <end position="2106"/>
    </location>
</feature>
<feature type="compositionally biased region" description="Basic residues" evidence="11">
    <location>
        <begin position="771"/>
        <end position="780"/>
    </location>
</feature>
<evidence type="ECO:0000256" key="2">
    <source>
        <dbReference type="ARBA" id="ARBA00008780"/>
    </source>
</evidence>
<feature type="domain" description="BRCT" evidence="12">
    <location>
        <begin position="1901"/>
        <end position="1948"/>
    </location>
</feature>
<feature type="domain" description="PLA2c" evidence="13">
    <location>
        <begin position="46"/>
        <end position="592"/>
    </location>
</feature>
<evidence type="ECO:0000256" key="1">
    <source>
        <dbReference type="ARBA" id="ARBA00002169"/>
    </source>
</evidence>
<dbReference type="FunFam" id="3.40.1090.10:FF:000010">
    <property type="entry name" value="Lysophospholipase"/>
    <property type="match status" value="1"/>
</dbReference>
<evidence type="ECO:0000256" key="6">
    <source>
        <dbReference type="ARBA" id="ARBA00023098"/>
    </source>
</evidence>
<dbReference type="EC" id="3.1.1.5" evidence="3 10"/>
<feature type="compositionally biased region" description="Acidic residues" evidence="11">
    <location>
        <begin position="1678"/>
        <end position="1692"/>
    </location>
</feature>
<dbReference type="SMART" id="SM00022">
    <property type="entry name" value="PLAc"/>
    <property type="match status" value="1"/>
</dbReference>
<feature type="compositionally biased region" description="Low complexity" evidence="11">
    <location>
        <begin position="1970"/>
        <end position="1980"/>
    </location>
</feature>
<accession>A0A0F4YX01</accession>
<dbReference type="InterPro" id="IPR016035">
    <property type="entry name" value="Acyl_Trfase/lysoPLipase"/>
</dbReference>
<dbReference type="Pfam" id="PF01735">
    <property type="entry name" value="PLA2_B"/>
    <property type="match status" value="1"/>
</dbReference>
<dbReference type="PROSITE" id="PS50172">
    <property type="entry name" value="BRCT"/>
    <property type="match status" value="1"/>
</dbReference>
<dbReference type="OrthoDB" id="4084751at2759"/>
<evidence type="ECO:0000259" key="13">
    <source>
        <dbReference type="PROSITE" id="PS51210"/>
    </source>
</evidence>
<dbReference type="InterPro" id="IPR001357">
    <property type="entry name" value="BRCT_dom"/>
</dbReference>
<comment type="function">
    <text evidence="1">Catalyzes the release of fatty acids from lysophospholipids.</text>
</comment>
<feature type="compositionally biased region" description="Acidic residues" evidence="11">
    <location>
        <begin position="1812"/>
        <end position="1824"/>
    </location>
</feature>
<feature type="compositionally biased region" description="Polar residues" evidence="11">
    <location>
        <begin position="1792"/>
        <end position="1803"/>
    </location>
</feature>
<feature type="compositionally biased region" description="Low complexity" evidence="11">
    <location>
        <begin position="1479"/>
        <end position="1493"/>
    </location>
</feature>
<feature type="compositionally biased region" description="Acidic residues" evidence="11">
    <location>
        <begin position="1312"/>
        <end position="1324"/>
    </location>
</feature>
<feature type="compositionally biased region" description="Polar residues" evidence="11">
    <location>
        <begin position="993"/>
        <end position="1005"/>
    </location>
</feature>
<dbReference type="GO" id="GO:0005783">
    <property type="term" value="C:endoplasmic reticulum"/>
    <property type="evidence" value="ECO:0007669"/>
    <property type="project" value="TreeGrafter"/>
</dbReference>
<proteinExistence type="inferred from homology"/>
<dbReference type="STRING" id="1408163.A0A0F4YX01"/>
<feature type="compositionally biased region" description="Low complexity" evidence="11">
    <location>
        <begin position="882"/>
        <end position="902"/>
    </location>
</feature>
<keyword evidence="15" id="KW-1185">Reference proteome</keyword>
<comment type="caution">
    <text evidence="14">The sequence shown here is derived from an EMBL/GenBank/DDBJ whole genome shotgun (WGS) entry which is preliminary data.</text>
</comment>
<feature type="compositionally biased region" description="Polar residues" evidence="11">
    <location>
        <begin position="1534"/>
        <end position="1550"/>
    </location>
</feature>
<evidence type="ECO:0000313" key="14">
    <source>
        <dbReference type="EMBL" id="KKA22837.1"/>
    </source>
</evidence>
<evidence type="ECO:0000256" key="7">
    <source>
        <dbReference type="ARBA" id="ARBA00023180"/>
    </source>
</evidence>
<dbReference type="PANTHER" id="PTHR10728:SF62">
    <property type="entry name" value="LYSOPHOSPHOLIPASE"/>
    <property type="match status" value="1"/>
</dbReference>
<comment type="catalytic activity">
    <reaction evidence="8 10">
        <text>a 1-acyl-sn-glycero-3-phosphocholine + H2O = sn-glycerol 3-phosphocholine + a fatty acid + H(+)</text>
        <dbReference type="Rhea" id="RHEA:15177"/>
        <dbReference type="ChEBI" id="CHEBI:15377"/>
        <dbReference type="ChEBI" id="CHEBI:15378"/>
        <dbReference type="ChEBI" id="CHEBI:16870"/>
        <dbReference type="ChEBI" id="CHEBI:28868"/>
        <dbReference type="ChEBI" id="CHEBI:58168"/>
        <dbReference type="EC" id="3.1.1.5"/>
    </reaction>
</comment>
<feature type="signal peptide" evidence="10">
    <location>
        <begin position="1"/>
        <end position="19"/>
    </location>
</feature>
<dbReference type="Gene3D" id="3.40.1090.10">
    <property type="entry name" value="Cytosolic phospholipase A2 catalytic domain"/>
    <property type="match status" value="1"/>
</dbReference>
<gene>
    <name evidence="14" type="ORF">T310_3132</name>
</gene>
<feature type="region of interest" description="Disordered" evidence="11">
    <location>
        <begin position="1113"/>
        <end position="1414"/>
    </location>
</feature>
<protein>
    <recommendedName>
        <fullName evidence="3 10">Lysophospholipase</fullName>
        <ecNumber evidence="3 10">3.1.1.5</ecNumber>
    </recommendedName>
</protein>
<feature type="region of interest" description="Disordered" evidence="11">
    <location>
        <begin position="1474"/>
        <end position="1845"/>
    </location>
</feature>
<feature type="compositionally biased region" description="Acidic residues" evidence="11">
    <location>
        <begin position="1254"/>
        <end position="1268"/>
    </location>
</feature>
<dbReference type="GO" id="GO:0004622">
    <property type="term" value="F:phosphatidylcholine lysophospholipase activity"/>
    <property type="evidence" value="ECO:0007669"/>
    <property type="project" value="UniProtKB-EC"/>
</dbReference>
<feature type="region of interest" description="Disordered" evidence="11">
    <location>
        <begin position="2060"/>
        <end position="2079"/>
    </location>
</feature>
<feature type="region of interest" description="Disordered" evidence="11">
    <location>
        <begin position="613"/>
        <end position="699"/>
    </location>
</feature>
<dbReference type="CDD" id="cd07203">
    <property type="entry name" value="cPLA2_Fungal_PLB"/>
    <property type="match status" value="1"/>
</dbReference>
<feature type="compositionally biased region" description="Polar residues" evidence="11">
    <location>
        <begin position="1655"/>
        <end position="1664"/>
    </location>
</feature>
<feature type="compositionally biased region" description="Low complexity" evidence="11">
    <location>
        <begin position="781"/>
        <end position="796"/>
    </location>
</feature>
<dbReference type="GO" id="GO:0004623">
    <property type="term" value="F:phospholipase A2 activity"/>
    <property type="evidence" value="ECO:0007669"/>
    <property type="project" value="TreeGrafter"/>
</dbReference>
<name>A0A0F4YX01_RASE3</name>
<feature type="compositionally biased region" description="Basic and acidic residues" evidence="11">
    <location>
        <begin position="1370"/>
        <end position="1382"/>
    </location>
</feature>
<evidence type="ECO:0000256" key="8">
    <source>
        <dbReference type="ARBA" id="ARBA00049531"/>
    </source>
</evidence>
<dbReference type="GO" id="GO:0005829">
    <property type="term" value="C:cytosol"/>
    <property type="evidence" value="ECO:0007669"/>
    <property type="project" value="TreeGrafter"/>
</dbReference>
<feature type="compositionally biased region" description="Basic and acidic residues" evidence="11">
    <location>
        <begin position="1624"/>
        <end position="1638"/>
    </location>
</feature>
<feature type="region of interest" description="Disordered" evidence="11">
    <location>
        <begin position="848"/>
        <end position="1079"/>
    </location>
</feature>
<keyword evidence="10" id="KW-0732">Signal</keyword>
<feature type="compositionally biased region" description="Basic and acidic residues" evidence="11">
    <location>
        <begin position="1667"/>
        <end position="1677"/>
    </location>
</feature>
<feature type="compositionally biased region" description="Low complexity" evidence="11">
    <location>
        <begin position="729"/>
        <end position="748"/>
    </location>
</feature>
<feature type="compositionally biased region" description="Acidic residues" evidence="11">
    <location>
        <begin position="1293"/>
        <end position="1305"/>
    </location>
</feature>
<evidence type="ECO:0000256" key="9">
    <source>
        <dbReference type="PROSITE-ProRule" id="PRU00555"/>
    </source>
</evidence>